<dbReference type="Proteomes" id="UP000276133">
    <property type="component" value="Unassembled WGS sequence"/>
</dbReference>
<keyword evidence="2" id="KW-1185">Reference proteome</keyword>
<evidence type="ECO:0000313" key="1">
    <source>
        <dbReference type="EMBL" id="RNA07058.1"/>
    </source>
</evidence>
<accession>A0A3M7Q7Z4</accession>
<gene>
    <name evidence="1" type="ORF">BpHYR1_014919</name>
</gene>
<dbReference type="EMBL" id="REGN01007172">
    <property type="protein sequence ID" value="RNA07058.1"/>
    <property type="molecule type" value="Genomic_DNA"/>
</dbReference>
<name>A0A3M7Q7Z4_BRAPC</name>
<evidence type="ECO:0000313" key="2">
    <source>
        <dbReference type="Proteomes" id="UP000276133"/>
    </source>
</evidence>
<sequence length="89" mass="10513">MSIKIFLRGVLSKFFFSLIKNGFFRPLPGVNGNLKNWFAILSIKQKRLACRKKKEKKRSKNIIINTFKEVSIDGQFVFTQFFIKFILIH</sequence>
<proteinExistence type="predicted"/>
<reference evidence="1 2" key="1">
    <citation type="journal article" date="2018" name="Sci. Rep.">
        <title>Genomic signatures of local adaptation to the degree of environmental predictability in rotifers.</title>
        <authorList>
            <person name="Franch-Gras L."/>
            <person name="Hahn C."/>
            <person name="Garcia-Roger E.M."/>
            <person name="Carmona M.J."/>
            <person name="Serra M."/>
            <person name="Gomez A."/>
        </authorList>
    </citation>
    <scope>NUCLEOTIDE SEQUENCE [LARGE SCALE GENOMIC DNA]</scope>
    <source>
        <strain evidence="1">HYR1</strain>
    </source>
</reference>
<comment type="caution">
    <text evidence="1">The sequence shown here is derived from an EMBL/GenBank/DDBJ whole genome shotgun (WGS) entry which is preliminary data.</text>
</comment>
<protein>
    <submittedName>
        <fullName evidence="1">Uncharacterized protein</fullName>
    </submittedName>
</protein>
<dbReference type="AlphaFoldDB" id="A0A3M7Q7Z4"/>
<organism evidence="1 2">
    <name type="scientific">Brachionus plicatilis</name>
    <name type="common">Marine rotifer</name>
    <name type="synonym">Brachionus muelleri</name>
    <dbReference type="NCBI Taxonomy" id="10195"/>
    <lineage>
        <taxon>Eukaryota</taxon>
        <taxon>Metazoa</taxon>
        <taxon>Spiralia</taxon>
        <taxon>Gnathifera</taxon>
        <taxon>Rotifera</taxon>
        <taxon>Eurotatoria</taxon>
        <taxon>Monogononta</taxon>
        <taxon>Pseudotrocha</taxon>
        <taxon>Ploima</taxon>
        <taxon>Brachionidae</taxon>
        <taxon>Brachionus</taxon>
    </lineage>
</organism>